<dbReference type="InterPro" id="IPR027417">
    <property type="entry name" value="P-loop_NTPase"/>
</dbReference>
<reference evidence="3 4" key="1">
    <citation type="submission" date="2020-03" db="EMBL/GenBank/DDBJ databases">
        <authorList>
            <person name="Zhu W."/>
        </authorList>
    </citation>
    <scope>NUCLEOTIDE SEQUENCE [LARGE SCALE GENOMIC DNA]</scope>
    <source>
        <strain evidence="3 4">185</strain>
    </source>
</reference>
<dbReference type="KEGG" id="alj:G8D99_01410"/>
<accession>A0A6G8S1B8</accession>
<dbReference type="PANTHER" id="PTHR43581:SF2">
    <property type="entry name" value="EXCINUCLEASE ATPASE SUBUNIT"/>
    <property type="match status" value="1"/>
</dbReference>
<dbReference type="RefSeq" id="WP_166321950.1">
    <property type="nucleotide sequence ID" value="NZ_CP049916.1"/>
</dbReference>
<feature type="domain" description="Rad50/SbcC-type AAA" evidence="2">
    <location>
        <begin position="6"/>
        <end position="223"/>
    </location>
</feature>
<sequence length="479" mass="54361">MKLQSIHLRHAHHFADLNIRFNATQKPISLILGQQSSGKTVILKNIYQALTWFPARFKDNRTAGVVMLDSDIMQHRVQSKIEVQVRFPSEIGSLAESTTSEEKDVSVCAWKLYKTLNSNGVGFSKVDTQQLEQMAKLYNQALAQDPFIGLPMIAYYPTDRFVNEMNLISKNNPGVFQQHSAYELAALPYTTFARFFEWFREVSDIENAQTAQLFQQILQQSKQQDAAPNGADTSHNAQQDPSADDTSETTFKDSSLSQSLFQAQAQLHTPSLNALKTALNTVFPEFSDLYLEYQPKLQLMVVYQGQTMPFSQLSNSIRNWVALVGDIVRRMCLLNPKSLFPCMEGDGILLIDNIDAQLDQDMTQNVLPRLHQAFPNVQIIATGTSEDLLEHATHYQYFRLEHQSLEEIDLEANQMALDDLYQDLMSEVSASELEQLTEPQTALNKVETLFEQVQQLSDEQQQALLKLMRGDDSHQSVKL</sequence>
<dbReference type="AlphaFoldDB" id="A0A6G8S1B8"/>
<protein>
    <submittedName>
        <fullName evidence="3">AAA family ATPase</fullName>
    </submittedName>
</protein>
<dbReference type="Proteomes" id="UP000501939">
    <property type="component" value="Chromosome"/>
</dbReference>
<proteinExistence type="predicted"/>
<dbReference type="Gene3D" id="3.40.50.300">
    <property type="entry name" value="P-loop containing nucleotide triphosphate hydrolases"/>
    <property type="match status" value="1"/>
</dbReference>
<dbReference type="PANTHER" id="PTHR43581">
    <property type="entry name" value="ATP/GTP PHOSPHATASE"/>
    <property type="match status" value="1"/>
</dbReference>
<dbReference type="InterPro" id="IPR038729">
    <property type="entry name" value="Rad50/SbcC_AAA"/>
</dbReference>
<feature type="region of interest" description="Disordered" evidence="1">
    <location>
        <begin position="222"/>
        <end position="250"/>
    </location>
</feature>
<evidence type="ECO:0000313" key="3">
    <source>
        <dbReference type="EMBL" id="QIO07818.1"/>
    </source>
</evidence>
<dbReference type="GO" id="GO:0016887">
    <property type="term" value="F:ATP hydrolysis activity"/>
    <property type="evidence" value="ECO:0007669"/>
    <property type="project" value="InterPro"/>
</dbReference>
<feature type="compositionally biased region" description="Polar residues" evidence="1">
    <location>
        <begin position="231"/>
        <end position="241"/>
    </location>
</feature>
<organism evidence="3 4">
    <name type="scientific">Acinetobacter lanii</name>
    <dbReference type="NCBI Taxonomy" id="2715163"/>
    <lineage>
        <taxon>Bacteria</taxon>
        <taxon>Pseudomonadati</taxon>
        <taxon>Pseudomonadota</taxon>
        <taxon>Gammaproteobacteria</taxon>
        <taxon>Moraxellales</taxon>
        <taxon>Moraxellaceae</taxon>
        <taxon>Acinetobacter</taxon>
    </lineage>
</organism>
<dbReference type="InterPro" id="IPR051396">
    <property type="entry name" value="Bact_Antivir_Def_Nuclease"/>
</dbReference>
<evidence type="ECO:0000313" key="4">
    <source>
        <dbReference type="Proteomes" id="UP000501939"/>
    </source>
</evidence>
<dbReference type="SUPFAM" id="SSF52540">
    <property type="entry name" value="P-loop containing nucleoside triphosphate hydrolases"/>
    <property type="match status" value="1"/>
</dbReference>
<evidence type="ECO:0000259" key="2">
    <source>
        <dbReference type="Pfam" id="PF13476"/>
    </source>
</evidence>
<dbReference type="EMBL" id="CP049916">
    <property type="protein sequence ID" value="QIO07818.1"/>
    <property type="molecule type" value="Genomic_DNA"/>
</dbReference>
<name>A0A6G8S1B8_9GAMM</name>
<keyword evidence="4" id="KW-1185">Reference proteome</keyword>
<dbReference type="GO" id="GO:0006302">
    <property type="term" value="P:double-strand break repair"/>
    <property type="evidence" value="ECO:0007669"/>
    <property type="project" value="InterPro"/>
</dbReference>
<dbReference type="Pfam" id="PF13476">
    <property type="entry name" value="AAA_23"/>
    <property type="match status" value="1"/>
</dbReference>
<gene>
    <name evidence="3" type="ORF">G8D99_01410</name>
</gene>
<evidence type="ECO:0000256" key="1">
    <source>
        <dbReference type="SAM" id="MobiDB-lite"/>
    </source>
</evidence>